<dbReference type="Pfam" id="PF13890">
    <property type="entry name" value="Rab3-GTPase_cat"/>
    <property type="match status" value="1"/>
</dbReference>
<protein>
    <submittedName>
        <fullName evidence="3">Rab3 GTPase-activating protein catalytic subunit</fullName>
    </submittedName>
</protein>
<evidence type="ECO:0000313" key="4">
    <source>
        <dbReference type="Proteomes" id="UP001140949"/>
    </source>
</evidence>
<dbReference type="PANTHER" id="PTHR21422">
    <property type="entry name" value="RAB3 GTPASE-ACTIVATING PROTEIN CATALYTIC SUBUNIT"/>
    <property type="match status" value="1"/>
</dbReference>
<name>A0AAX6F0U4_IRIPA</name>
<feature type="domain" description="Rab3GAP catalytic subunit conserved" evidence="2">
    <location>
        <begin position="343"/>
        <end position="408"/>
    </location>
</feature>
<evidence type="ECO:0000259" key="2">
    <source>
        <dbReference type="Pfam" id="PF13890"/>
    </source>
</evidence>
<feature type="region of interest" description="Disordered" evidence="1">
    <location>
        <begin position="1"/>
        <end position="46"/>
    </location>
</feature>
<dbReference type="GO" id="GO:0005096">
    <property type="term" value="F:GTPase activator activity"/>
    <property type="evidence" value="ECO:0007669"/>
    <property type="project" value="InterPro"/>
</dbReference>
<keyword evidence="4" id="KW-1185">Reference proteome</keyword>
<feature type="compositionally biased region" description="Low complexity" evidence="1">
    <location>
        <begin position="21"/>
        <end position="46"/>
    </location>
</feature>
<reference evidence="3" key="2">
    <citation type="submission" date="2023-04" db="EMBL/GenBank/DDBJ databases">
        <authorList>
            <person name="Bruccoleri R.E."/>
            <person name="Oakeley E.J."/>
            <person name="Faust A.-M."/>
            <person name="Dessus-Babus S."/>
            <person name="Altorfer M."/>
            <person name="Burckhardt D."/>
            <person name="Oertli M."/>
            <person name="Naumann U."/>
            <person name="Petersen F."/>
            <person name="Wong J."/>
        </authorList>
    </citation>
    <scope>NUCLEOTIDE SEQUENCE</scope>
    <source>
        <strain evidence="3">GSM-AAB239-AS_SAM_17_03QT</strain>
        <tissue evidence="3">Leaf</tissue>
    </source>
</reference>
<dbReference type="AlphaFoldDB" id="A0AAX6F0U4"/>
<dbReference type="InterPro" id="IPR026147">
    <property type="entry name" value="Rab3GAP1_conserved"/>
</dbReference>
<dbReference type="Proteomes" id="UP001140949">
    <property type="component" value="Unassembled WGS sequence"/>
</dbReference>
<accession>A0AAX6F0U4</accession>
<evidence type="ECO:0000256" key="1">
    <source>
        <dbReference type="SAM" id="MobiDB-lite"/>
    </source>
</evidence>
<dbReference type="PANTHER" id="PTHR21422:SF10">
    <property type="entry name" value="RAB3 GTPASE-ACTIVATING PROTEIN CATALYTIC SUBUNIT"/>
    <property type="match status" value="1"/>
</dbReference>
<sequence>MHIHPFDIDPNSLAIANQMDSSSSSPASELLPPRSPSPSLVSRAKTALHSAAAKAERVITEIKADLKSDRESDGLRISRRSSEQELNALNRPKEEIPEREIFTVEVVADSSKKLIIPPASVIKQLAAVLESGRNFRSMNNLPSSGGEPSPIKEKTGISFSAVKSLVLREKEDKISFESCTEEFNSLICFLFDSEEQSAQMKNGADSASFPVTYIPRDIRGAPPKSFVVQLAEIVGGFKSLQKMALFWSRVVVELRRQWDEEQPIPRMPLDTNPDLNSCILHQQLQVINCCIARKHRRRVAIQSLDSFVKDSSVDNNETDGFPGNPSPNNMLYARTNSGDHVLRLGADRPSENLTMLETGETIYSPITQEGPVLTEELIKETEELILRTGSVGAGCSQLLSDMQAFKASCKSWLCFRGLHKVALSTRLVRD</sequence>
<gene>
    <name evidence="3" type="ORF">M6B38_159775</name>
</gene>
<proteinExistence type="predicted"/>
<comment type="caution">
    <text evidence="3">The sequence shown here is derived from an EMBL/GenBank/DDBJ whole genome shotgun (WGS) entry which is preliminary data.</text>
</comment>
<organism evidence="3 4">
    <name type="scientific">Iris pallida</name>
    <name type="common">Sweet iris</name>
    <dbReference type="NCBI Taxonomy" id="29817"/>
    <lineage>
        <taxon>Eukaryota</taxon>
        <taxon>Viridiplantae</taxon>
        <taxon>Streptophyta</taxon>
        <taxon>Embryophyta</taxon>
        <taxon>Tracheophyta</taxon>
        <taxon>Spermatophyta</taxon>
        <taxon>Magnoliopsida</taxon>
        <taxon>Liliopsida</taxon>
        <taxon>Asparagales</taxon>
        <taxon>Iridaceae</taxon>
        <taxon>Iridoideae</taxon>
        <taxon>Irideae</taxon>
        <taxon>Iris</taxon>
    </lineage>
</organism>
<dbReference type="EMBL" id="JANAVB010032663">
    <property type="protein sequence ID" value="KAJ6809946.1"/>
    <property type="molecule type" value="Genomic_DNA"/>
</dbReference>
<dbReference type="InterPro" id="IPR045700">
    <property type="entry name" value="Rab3GAP1"/>
</dbReference>
<reference evidence="3" key="1">
    <citation type="journal article" date="2023" name="GigaByte">
        <title>Genome assembly of the bearded iris, Iris pallida Lam.</title>
        <authorList>
            <person name="Bruccoleri R.E."/>
            <person name="Oakeley E.J."/>
            <person name="Faust A.M.E."/>
            <person name="Altorfer M."/>
            <person name="Dessus-Babus S."/>
            <person name="Burckhardt D."/>
            <person name="Oertli M."/>
            <person name="Naumann U."/>
            <person name="Petersen F."/>
            <person name="Wong J."/>
        </authorList>
    </citation>
    <scope>NUCLEOTIDE SEQUENCE</scope>
    <source>
        <strain evidence="3">GSM-AAB239-AS_SAM_17_03QT</strain>
    </source>
</reference>
<evidence type="ECO:0000313" key="3">
    <source>
        <dbReference type="EMBL" id="KAJ6809946.1"/>
    </source>
</evidence>